<name>A0ABC8QMR1_9AQUA</name>
<keyword evidence="1" id="KW-0472">Membrane</keyword>
<feature type="non-terminal residue" evidence="2">
    <location>
        <position position="198"/>
    </location>
</feature>
<comment type="caution">
    <text evidence="2">The sequence shown here is derived from an EMBL/GenBank/DDBJ whole genome shotgun (WGS) entry which is preliminary data.</text>
</comment>
<dbReference type="EMBL" id="CAUOFW020000237">
    <property type="protein sequence ID" value="CAK9133956.1"/>
    <property type="molecule type" value="Genomic_DNA"/>
</dbReference>
<feature type="transmembrane region" description="Helical" evidence="1">
    <location>
        <begin position="177"/>
        <end position="197"/>
    </location>
</feature>
<evidence type="ECO:0000256" key="1">
    <source>
        <dbReference type="SAM" id="Phobius"/>
    </source>
</evidence>
<feature type="transmembrane region" description="Helical" evidence="1">
    <location>
        <begin position="111"/>
        <end position="135"/>
    </location>
</feature>
<accession>A0ABC8QMR1</accession>
<sequence length="198" mass="21767">LGKEVLGSGVRKSKTVQSSFSFSVNGKFGNNIAHSLFLPSPPMAWILLPSGGILTLRGLQLLGLTGLGSSTGFEHLHYMFERVWDPVIVLGAQKQISYYFLNLIFELCCEARMMCSVLVCTHFYATCIACCYAALQQQHCYADVLCLLCLLGCMKLISDGLSWNAEGLFATGSDFRLFLQSYIGTVLEAGLFYIGLFL</sequence>
<keyword evidence="1" id="KW-1133">Transmembrane helix</keyword>
<organism evidence="2 3">
    <name type="scientific">Ilex paraguariensis</name>
    <name type="common">yerba mate</name>
    <dbReference type="NCBI Taxonomy" id="185542"/>
    <lineage>
        <taxon>Eukaryota</taxon>
        <taxon>Viridiplantae</taxon>
        <taxon>Streptophyta</taxon>
        <taxon>Embryophyta</taxon>
        <taxon>Tracheophyta</taxon>
        <taxon>Spermatophyta</taxon>
        <taxon>Magnoliopsida</taxon>
        <taxon>eudicotyledons</taxon>
        <taxon>Gunneridae</taxon>
        <taxon>Pentapetalae</taxon>
        <taxon>asterids</taxon>
        <taxon>campanulids</taxon>
        <taxon>Aquifoliales</taxon>
        <taxon>Aquifoliaceae</taxon>
        <taxon>Ilex</taxon>
    </lineage>
</organism>
<keyword evidence="1" id="KW-0812">Transmembrane</keyword>
<reference evidence="2 3" key="1">
    <citation type="submission" date="2024-02" db="EMBL/GenBank/DDBJ databases">
        <authorList>
            <person name="Vignale AGUSTIN F."/>
            <person name="Sosa J E."/>
            <person name="Modenutti C."/>
        </authorList>
    </citation>
    <scope>NUCLEOTIDE SEQUENCE [LARGE SCALE GENOMIC DNA]</scope>
</reference>
<protein>
    <submittedName>
        <fullName evidence="2">Uncharacterized protein</fullName>
    </submittedName>
</protein>
<evidence type="ECO:0000313" key="2">
    <source>
        <dbReference type="EMBL" id="CAK9133956.1"/>
    </source>
</evidence>
<dbReference type="AlphaFoldDB" id="A0ABC8QMR1"/>
<dbReference type="Proteomes" id="UP001642360">
    <property type="component" value="Unassembled WGS sequence"/>
</dbReference>
<feature type="non-terminal residue" evidence="2">
    <location>
        <position position="1"/>
    </location>
</feature>
<keyword evidence="3" id="KW-1185">Reference proteome</keyword>
<feature type="transmembrane region" description="Helical" evidence="1">
    <location>
        <begin position="140"/>
        <end position="157"/>
    </location>
</feature>
<evidence type="ECO:0000313" key="3">
    <source>
        <dbReference type="Proteomes" id="UP001642360"/>
    </source>
</evidence>
<gene>
    <name evidence="2" type="ORF">ILEXP_LOCUS882</name>
</gene>
<proteinExistence type="predicted"/>